<name>A0A383AS26_9ZZZZ</name>
<dbReference type="AlphaFoldDB" id="A0A383AS26"/>
<evidence type="ECO:0000313" key="2">
    <source>
        <dbReference type="EMBL" id="SVE10403.1"/>
    </source>
</evidence>
<dbReference type="EMBL" id="UINC01194356">
    <property type="protein sequence ID" value="SVE10403.1"/>
    <property type="molecule type" value="Genomic_DNA"/>
</dbReference>
<dbReference type="InterPro" id="IPR042097">
    <property type="entry name" value="Aminopeptidase_N-like_N_sf"/>
</dbReference>
<feature type="domain" description="Aminopeptidase N-like N-terminal" evidence="1">
    <location>
        <begin position="59"/>
        <end position="150"/>
    </location>
</feature>
<proteinExistence type="predicted"/>
<feature type="non-terminal residue" evidence="2">
    <location>
        <position position="163"/>
    </location>
</feature>
<evidence type="ECO:0000259" key="1">
    <source>
        <dbReference type="Pfam" id="PF17900"/>
    </source>
</evidence>
<protein>
    <recommendedName>
        <fullName evidence="1">Aminopeptidase N-like N-terminal domain-containing protein</fullName>
    </recommendedName>
</protein>
<sequence length="163" mass="17865">MKLKRTTLLIATAALSLGATHLAKAEHIHGLQCGHAANIWSSIDSASQRYAPDRAVDIEQFDLDVTPDFKNRRVAGTATFTFKPILKPLGQLRLDAHDLEISKVTAGSLGIAAWQNTDRALIVTFTKPIAVDEQTKLSVTYEAEPKKGLYFRTPEMGYDPGDT</sequence>
<dbReference type="InterPro" id="IPR045357">
    <property type="entry name" value="Aminopeptidase_N-like_N"/>
</dbReference>
<dbReference type="Pfam" id="PF17900">
    <property type="entry name" value="Peptidase_M1_N"/>
    <property type="match status" value="1"/>
</dbReference>
<reference evidence="2" key="1">
    <citation type="submission" date="2018-05" db="EMBL/GenBank/DDBJ databases">
        <authorList>
            <person name="Lanie J.A."/>
            <person name="Ng W.-L."/>
            <person name="Kazmierczak K.M."/>
            <person name="Andrzejewski T.M."/>
            <person name="Davidsen T.M."/>
            <person name="Wayne K.J."/>
            <person name="Tettelin H."/>
            <person name="Glass J.I."/>
            <person name="Rusch D."/>
            <person name="Podicherti R."/>
            <person name="Tsui H.-C.T."/>
            <person name="Winkler M.E."/>
        </authorList>
    </citation>
    <scope>NUCLEOTIDE SEQUENCE</scope>
</reference>
<gene>
    <name evidence="2" type="ORF">METZ01_LOCUS463257</name>
</gene>
<dbReference type="SUPFAM" id="SSF63737">
    <property type="entry name" value="Leukotriene A4 hydrolase N-terminal domain"/>
    <property type="match status" value="1"/>
</dbReference>
<accession>A0A383AS26</accession>
<dbReference type="Gene3D" id="2.60.40.1730">
    <property type="entry name" value="tricorn interacting facor f3 domain"/>
    <property type="match status" value="1"/>
</dbReference>
<organism evidence="2">
    <name type="scientific">marine metagenome</name>
    <dbReference type="NCBI Taxonomy" id="408172"/>
    <lineage>
        <taxon>unclassified sequences</taxon>
        <taxon>metagenomes</taxon>
        <taxon>ecological metagenomes</taxon>
    </lineage>
</organism>